<dbReference type="Pfam" id="PF01329">
    <property type="entry name" value="Pterin_4a"/>
    <property type="match status" value="1"/>
</dbReference>
<dbReference type="InterPro" id="IPR001533">
    <property type="entry name" value="Pterin_deHydtase"/>
</dbReference>
<dbReference type="GO" id="GO:0006729">
    <property type="term" value="P:tetrahydrobiopterin biosynthetic process"/>
    <property type="evidence" value="ECO:0007669"/>
    <property type="project" value="InterPro"/>
</dbReference>
<gene>
    <name evidence="5" type="ORF">A2864_01870</name>
</gene>
<dbReference type="CDD" id="cd00913">
    <property type="entry name" value="PCD_DCoH_subfamily_a"/>
    <property type="match status" value="1"/>
</dbReference>
<reference evidence="5 6" key="1">
    <citation type="journal article" date="2016" name="Nat. Commun.">
        <title>Thousands of microbial genomes shed light on interconnected biogeochemical processes in an aquifer system.</title>
        <authorList>
            <person name="Anantharaman K."/>
            <person name="Brown C.T."/>
            <person name="Hug L.A."/>
            <person name="Sharon I."/>
            <person name="Castelle C.J."/>
            <person name="Probst A.J."/>
            <person name="Thomas B.C."/>
            <person name="Singh A."/>
            <person name="Wilkins M.J."/>
            <person name="Karaoz U."/>
            <person name="Brodie E.L."/>
            <person name="Williams K.H."/>
            <person name="Hubbard S.S."/>
            <person name="Banfield J.F."/>
        </authorList>
    </citation>
    <scope>NUCLEOTIDE SEQUENCE [LARGE SCALE GENOMIC DNA]</scope>
</reference>
<dbReference type="PANTHER" id="PTHR42805">
    <property type="entry name" value="PTERIN-4-ALPHA-CARBINOLAMINE DEHYDRATASE-RELATED"/>
    <property type="match status" value="1"/>
</dbReference>
<sequence length="110" mass="12917">MRLYEKTCVPCEDSSTPGLSVEEAEKYNQQIQNWYLQEVKSHLQISKEFRFRSFKDSINFVNKVADLAEDQKHHPNILITYSKVKITLFTHVINGLHENDFVMASKIDRL</sequence>
<protein>
    <recommendedName>
        <fullName evidence="3">4a-hydroxytetrahydrobiopterin dehydratase</fullName>
        <ecNumber evidence="3">4.2.1.96</ecNumber>
    </recommendedName>
</protein>
<dbReference type="Gene3D" id="3.30.1360.20">
    <property type="entry name" value="Transcriptional coactivator/pterin dehydratase"/>
    <property type="match status" value="1"/>
</dbReference>
<evidence type="ECO:0000313" key="5">
    <source>
        <dbReference type="EMBL" id="OGY28089.1"/>
    </source>
</evidence>
<accession>A0A1G1WK54</accession>
<evidence type="ECO:0000256" key="4">
    <source>
        <dbReference type="ARBA" id="ARBA00023239"/>
    </source>
</evidence>
<dbReference type="EMBL" id="MHCV01000003">
    <property type="protein sequence ID" value="OGY28089.1"/>
    <property type="molecule type" value="Genomic_DNA"/>
</dbReference>
<comment type="caution">
    <text evidence="5">The sequence shown here is derived from an EMBL/GenBank/DDBJ whole genome shotgun (WGS) entry which is preliminary data.</text>
</comment>
<comment type="catalytic activity">
    <reaction evidence="1">
        <text>(4aS,6R)-4a-hydroxy-L-erythro-5,6,7,8-tetrahydrobiopterin = (6R)-L-erythro-6,7-dihydrobiopterin + H2O</text>
        <dbReference type="Rhea" id="RHEA:11920"/>
        <dbReference type="ChEBI" id="CHEBI:15377"/>
        <dbReference type="ChEBI" id="CHEBI:15642"/>
        <dbReference type="ChEBI" id="CHEBI:43120"/>
        <dbReference type="EC" id="4.2.1.96"/>
    </reaction>
</comment>
<dbReference type="InterPro" id="IPR050376">
    <property type="entry name" value="Pterin-4-alpha-carb_dehyd"/>
</dbReference>
<dbReference type="SUPFAM" id="SSF55248">
    <property type="entry name" value="PCD-like"/>
    <property type="match status" value="1"/>
</dbReference>
<evidence type="ECO:0000256" key="3">
    <source>
        <dbReference type="ARBA" id="ARBA00013252"/>
    </source>
</evidence>
<dbReference type="Proteomes" id="UP000177900">
    <property type="component" value="Unassembled WGS sequence"/>
</dbReference>
<organism evidence="5 6">
    <name type="scientific">Candidatus Woykebacteria bacterium RIFCSPHIGHO2_01_FULL_39_12</name>
    <dbReference type="NCBI Taxonomy" id="1802599"/>
    <lineage>
        <taxon>Bacteria</taxon>
        <taxon>Candidatus Woykeibacteriota</taxon>
    </lineage>
</organism>
<dbReference type="GO" id="GO:0008124">
    <property type="term" value="F:4-alpha-hydroxytetrahydrobiopterin dehydratase activity"/>
    <property type="evidence" value="ECO:0007669"/>
    <property type="project" value="UniProtKB-EC"/>
</dbReference>
<keyword evidence="4" id="KW-0456">Lyase</keyword>
<name>A0A1G1WK54_9BACT</name>
<comment type="similarity">
    <text evidence="2">Belongs to the pterin-4-alpha-carbinolamine dehydratase family.</text>
</comment>
<evidence type="ECO:0000256" key="2">
    <source>
        <dbReference type="ARBA" id="ARBA00006472"/>
    </source>
</evidence>
<evidence type="ECO:0000256" key="1">
    <source>
        <dbReference type="ARBA" id="ARBA00001554"/>
    </source>
</evidence>
<dbReference type="EC" id="4.2.1.96" evidence="3"/>
<dbReference type="InterPro" id="IPR036428">
    <property type="entry name" value="PCD_sf"/>
</dbReference>
<dbReference type="AlphaFoldDB" id="A0A1G1WK54"/>
<dbReference type="PANTHER" id="PTHR42805:SF1">
    <property type="entry name" value="PTERIN-4-ALPHA-CARBINOLAMINE DEHYDRATASE-RELATED"/>
    <property type="match status" value="1"/>
</dbReference>
<evidence type="ECO:0000313" key="6">
    <source>
        <dbReference type="Proteomes" id="UP000177900"/>
    </source>
</evidence>
<proteinExistence type="inferred from homology"/>